<name>A0A8H7E274_9EURO</name>
<comment type="caution">
    <text evidence="2">The sequence shown here is derived from an EMBL/GenBank/DDBJ whole genome shotgun (WGS) entry which is preliminary data.</text>
</comment>
<dbReference type="Proteomes" id="UP000606974">
    <property type="component" value="Unassembled WGS sequence"/>
</dbReference>
<dbReference type="AlphaFoldDB" id="A0A8H7E274"/>
<feature type="region of interest" description="Disordered" evidence="1">
    <location>
        <begin position="132"/>
        <end position="182"/>
    </location>
</feature>
<reference evidence="2" key="1">
    <citation type="submission" date="2020-02" db="EMBL/GenBank/DDBJ databases">
        <authorList>
            <person name="Palmer J.M."/>
        </authorList>
    </citation>
    <scope>NUCLEOTIDE SEQUENCE</scope>
    <source>
        <strain evidence="2">EPUS1.4</strain>
        <tissue evidence="2">Thallus</tissue>
    </source>
</reference>
<evidence type="ECO:0000256" key="1">
    <source>
        <dbReference type="SAM" id="MobiDB-lite"/>
    </source>
</evidence>
<evidence type="ECO:0000313" key="3">
    <source>
        <dbReference type="Proteomes" id="UP000606974"/>
    </source>
</evidence>
<dbReference type="OrthoDB" id="10321655at2759"/>
<accession>A0A8H7E274</accession>
<sequence>MSAPDKYNLYIMSRQNSSGYEQWGLATTPPNGDHFTFYYSDLNITDTPSNDTRALHVLENQLLNDEKVVYKKLLSTITLPHMYGRTGFLAIIVGLRGYDNTGYVIRALFELEQAWLVPPETWAEWKDKLTVAGRTPRRESQKPSSPTASSGSSHGCSSTARSTHHRTRGGSRAPAASRHDRS</sequence>
<proteinExistence type="predicted"/>
<dbReference type="EMBL" id="JAACFV010000162">
    <property type="protein sequence ID" value="KAF7503771.1"/>
    <property type="molecule type" value="Genomic_DNA"/>
</dbReference>
<organism evidence="2 3">
    <name type="scientific">Endocarpon pusillum</name>
    <dbReference type="NCBI Taxonomy" id="364733"/>
    <lineage>
        <taxon>Eukaryota</taxon>
        <taxon>Fungi</taxon>
        <taxon>Dikarya</taxon>
        <taxon>Ascomycota</taxon>
        <taxon>Pezizomycotina</taxon>
        <taxon>Eurotiomycetes</taxon>
        <taxon>Chaetothyriomycetidae</taxon>
        <taxon>Verrucariales</taxon>
        <taxon>Verrucariaceae</taxon>
        <taxon>Endocarpon</taxon>
    </lineage>
</organism>
<protein>
    <submittedName>
        <fullName evidence="2">Uncharacterized protein</fullName>
    </submittedName>
</protein>
<keyword evidence="3" id="KW-1185">Reference proteome</keyword>
<gene>
    <name evidence="2" type="ORF">GJ744_003263</name>
</gene>
<evidence type="ECO:0000313" key="2">
    <source>
        <dbReference type="EMBL" id="KAF7503771.1"/>
    </source>
</evidence>
<feature type="compositionally biased region" description="Low complexity" evidence="1">
    <location>
        <begin position="142"/>
        <end position="161"/>
    </location>
</feature>